<protein>
    <recommendedName>
        <fullName evidence="7">Lysozyme</fullName>
        <ecNumber evidence="7">3.2.1.17</ecNumber>
    </recommendedName>
</protein>
<dbReference type="GO" id="GO:0003796">
    <property type="term" value="F:lysozyme activity"/>
    <property type="evidence" value="ECO:0007669"/>
    <property type="project" value="UniProtKB-EC"/>
</dbReference>
<dbReference type="InterPro" id="IPR002196">
    <property type="entry name" value="Glyco_hydro_24"/>
</dbReference>
<dbReference type="PANTHER" id="PTHR38107:SF3">
    <property type="entry name" value="LYSOZYME RRRD-RELATED"/>
    <property type="match status" value="1"/>
</dbReference>
<dbReference type="eggNOG" id="COG3772">
    <property type="taxonomic scope" value="Bacteria"/>
</dbReference>
<dbReference type="EC" id="3.2.1.17" evidence="7"/>
<dbReference type="STRING" id="158500.BES08_16400"/>
<keyword evidence="6 7" id="KW-0326">Glycosidase</keyword>
<evidence type="ECO:0000256" key="1">
    <source>
        <dbReference type="ARBA" id="ARBA00000632"/>
    </source>
</evidence>
<dbReference type="GO" id="GO:0042742">
    <property type="term" value="P:defense response to bacterium"/>
    <property type="evidence" value="ECO:0007669"/>
    <property type="project" value="UniProtKB-KW"/>
</dbReference>
<comment type="caution">
    <text evidence="8">The sequence shown here is derived from an EMBL/GenBank/DDBJ whole genome shotgun (WGS) entry which is preliminary data.</text>
</comment>
<evidence type="ECO:0000313" key="9">
    <source>
        <dbReference type="Proteomes" id="UP000024329"/>
    </source>
</evidence>
<evidence type="ECO:0000256" key="6">
    <source>
        <dbReference type="ARBA" id="ARBA00023295"/>
    </source>
</evidence>
<dbReference type="PATRIC" id="fig|158500.4.peg.2465"/>
<dbReference type="InterPro" id="IPR034690">
    <property type="entry name" value="Endolysin_T4_type"/>
</dbReference>
<dbReference type="InterPro" id="IPR023347">
    <property type="entry name" value="Lysozyme_dom_sf"/>
</dbReference>
<comment type="catalytic activity">
    <reaction evidence="1 7">
        <text>Hydrolysis of (1-&gt;4)-beta-linkages between N-acetylmuramic acid and N-acetyl-D-glucosamine residues in a peptidoglycan and between N-acetyl-D-glucosamine residues in chitodextrins.</text>
        <dbReference type="EC" id="3.2.1.17"/>
    </reaction>
</comment>
<dbReference type="InterPro" id="IPR023346">
    <property type="entry name" value="Lysozyme-like_dom_sf"/>
</dbReference>
<evidence type="ECO:0000256" key="7">
    <source>
        <dbReference type="RuleBase" id="RU003788"/>
    </source>
</evidence>
<dbReference type="InterPro" id="IPR051018">
    <property type="entry name" value="Bacteriophage_GH24"/>
</dbReference>
<evidence type="ECO:0000256" key="5">
    <source>
        <dbReference type="ARBA" id="ARBA00023200"/>
    </source>
</evidence>
<organism evidence="8 9">
    <name type="scientific">Novosphingobium resinovorum</name>
    <dbReference type="NCBI Taxonomy" id="158500"/>
    <lineage>
        <taxon>Bacteria</taxon>
        <taxon>Pseudomonadati</taxon>
        <taxon>Pseudomonadota</taxon>
        <taxon>Alphaproteobacteria</taxon>
        <taxon>Sphingomonadales</taxon>
        <taxon>Sphingomonadaceae</taxon>
        <taxon>Novosphingobium</taxon>
    </lineage>
</organism>
<keyword evidence="2 7" id="KW-0929">Antimicrobial</keyword>
<dbReference type="AlphaFoldDB" id="A0A031JXV8"/>
<dbReference type="Gene3D" id="1.10.530.40">
    <property type="match status" value="1"/>
</dbReference>
<dbReference type="SUPFAM" id="SSF53955">
    <property type="entry name" value="Lysozyme-like"/>
    <property type="match status" value="1"/>
</dbReference>
<sequence length="210" mass="22225">MNRKPIFDAVRKMLDRSFTQAEVNALDKAIDLSTGGLTASLAPEPVSSPAAAVAATGRVLGAAGAKLIKKWEGCAKRQANGTFAAYPDPGSVDGKPWTIGWGSTGSDVKKGVVWTQAQCDARFDVDMVDYVKEVAAFIGSAATSQNQFDALVSFHYNTGKITSSSLGKLHKAGDFAGAQAQFGKWIYNDGKPMTGLKNRRADEAKLYGTA</sequence>
<evidence type="ECO:0000256" key="4">
    <source>
        <dbReference type="ARBA" id="ARBA00022801"/>
    </source>
</evidence>
<evidence type="ECO:0000256" key="2">
    <source>
        <dbReference type="ARBA" id="ARBA00022529"/>
    </source>
</evidence>
<keyword evidence="4 7" id="KW-0378">Hydrolase</keyword>
<dbReference type="Pfam" id="PF00959">
    <property type="entry name" value="Phage_lysozyme"/>
    <property type="match status" value="1"/>
</dbReference>
<dbReference type="GO" id="GO:0009253">
    <property type="term" value="P:peptidoglycan catabolic process"/>
    <property type="evidence" value="ECO:0007669"/>
    <property type="project" value="InterPro"/>
</dbReference>
<keyword evidence="3 7" id="KW-0081">Bacteriolytic enzyme</keyword>
<dbReference type="EMBL" id="JFYZ01000011">
    <property type="protein sequence ID" value="EZP81759.1"/>
    <property type="molecule type" value="Genomic_DNA"/>
</dbReference>
<name>A0A031JXV8_9SPHN</name>
<evidence type="ECO:0000313" key="8">
    <source>
        <dbReference type="EMBL" id="EZP81759.1"/>
    </source>
</evidence>
<dbReference type="PANTHER" id="PTHR38107">
    <property type="match status" value="1"/>
</dbReference>
<dbReference type="CDD" id="cd00737">
    <property type="entry name" value="lyz_endolysin_autolysin"/>
    <property type="match status" value="1"/>
</dbReference>
<accession>A0A031JXV8</accession>
<proteinExistence type="inferred from homology"/>
<dbReference type="GO" id="GO:0031640">
    <property type="term" value="P:killing of cells of another organism"/>
    <property type="evidence" value="ECO:0007669"/>
    <property type="project" value="UniProtKB-KW"/>
</dbReference>
<dbReference type="GO" id="GO:0016998">
    <property type="term" value="P:cell wall macromolecule catabolic process"/>
    <property type="evidence" value="ECO:0007669"/>
    <property type="project" value="InterPro"/>
</dbReference>
<dbReference type="Proteomes" id="UP000024329">
    <property type="component" value="Unassembled WGS sequence"/>
</dbReference>
<evidence type="ECO:0000256" key="3">
    <source>
        <dbReference type="ARBA" id="ARBA00022638"/>
    </source>
</evidence>
<dbReference type="RefSeq" id="WP_036525984.1">
    <property type="nucleotide sequence ID" value="NZ_JFYZ01000011.1"/>
</dbReference>
<keyword evidence="5" id="KW-1035">Host cytoplasm</keyword>
<reference evidence="8 9" key="1">
    <citation type="submission" date="2014-03" db="EMBL/GenBank/DDBJ databases">
        <title>Whole genome sequence of Novosphingobium resinovorum KF1.</title>
        <authorList>
            <person name="Gan H.M."/>
            <person name="Gan H.Y."/>
            <person name="Chew T.H."/>
            <person name="Savka M.A."/>
        </authorList>
    </citation>
    <scope>NUCLEOTIDE SEQUENCE [LARGE SCALE GENOMIC DNA]</scope>
    <source>
        <strain evidence="8 9">KF1</strain>
    </source>
</reference>
<dbReference type="InterPro" id="IPR033907">
    <property type="entry name" value="Endolysin_autolysin"/>
</dbReference>
<comment type="similarity">
    <text evidence="7">Belongs to the glycosyl hydrolase 24 family.</text>
</comment>
<dbReference type="HAMAP" id="MF_04110">
    <property type="entry name" value="ENDOLYSIN_T4"/>
    <property type="match status" value="1"/>
</dbReference>
<gene>
    <name evidence="8" type="ORF">BV97_02417</name>
</gene>